<dbReference type="AlphaFoldDB" id="A0A437MB75"/>
<feature type="chain" id="PRO_5019323802" evidence="1">
    <location>
        <begin position="23"/>
        <end position="551"/>
    </location>
</feature>
<dbReference type="Gene3D" id="3.10.310.70">
    <property type="match status" value="1"/>
</dbReference>
<evidence type="ECO:0000313" key="3">
    <source>
        <dbReference type="EMBL" id="RVT94897.1"/>
    </source>
</evidence>
<feature type="domain" description="Amidohydrolase 3" evidence="2">
    <location>
        <begin position="73"/>
        <end position="547"/>
    </location>
</feature>
<keyword evidence="4" id="KW-1185">Reference proteome</keyword>
<dbReference type="Gene3D" id="2.30.40.10">
    <property type="entry name" value="Urease, subunit C, domain 1"/>
    <property type="match status" value="1"/>
</dbReference>
<organism evidence="3 4">
    <name type="scientific">Sphingomonas crocodyli</name>
    <dbReference type="NCBI Taxonomy" id="1979270"/>
    <lineage>
        <taxon>Bacteria</taxon>
        <taxon>Pseudomonadati</taxon>
        <taxon>Pseudomonadota</taxon>
        <taxon>Alphaproteobacteria</taxon>
        <taxon>Sphingomonadales</taxon>
        <taxon>Sphingomonadaceae</taxon>
        <taxon>Sphingomonas</taxon>
    </lineage>
</organism>
<dbReference type="Gene3D" id="3.20.20.140">
    <property type="entry name" value="Metal-dependent hydrolases"/>
    <property type="match status" value="1"/>
</dbReference>
<keyword evidence="1" id="KW-0732">Signal</keyword>
<accession>A0A437MB75</accession>
<dbReference type="PANTHER" id="PTHR22642:SF2">
    <property type="entry name" value="PROTEIN LONG AFTER FAR-RED 3"/>
    <property type="match status" value="1"/>
</dbReference>
<dbReference type="InterPro" id="IPR011059">
    <property type="entry name" value="Metal-dep_hydrolase_composite"/>
</dbReference>
<dbReference type="SUPFAM" id="SSF51556">
    <property type="entry name" value="Metallo-dependent hydrolases"/>
    <property type="match status" value="1"/>
</dbReference>
<dbReference type="PANTHER" id="PTHR22642">
    <property type="entry name" value="IMIDAZOLONEPROPIONASE"/>
    <property type="match status" value="1"/>
</dbReference>
<evidence type="ECO:0000259" key="2">
    <source>
        <dbReference type="Pfam" id="PF07969"/>
    </source>
</evidence>
<dbReference type="EMBL" id="SACN01000001">
    <property type="protein sequence ID" value="RVT94897.1"/>
    <property type="molecule type" value="Genomic_DNA"/>
</dbReference>
<dbReference type="Pfam" id="PF07969">
    <property type="entry name" value="Amidohydro_3"/>
    <property type="match status" value="1"/>
</dbReference>
<dbReference type="CDD" id="cd01300">
    <property type="entry name" value="YtcJ_like"/>
    <property type="match status" value="1"/>
</dbReference>
<dbReference type="RefSeq" id="WP_127744473.1">
    <property type="nucleotide sequence ID" value="NZ_SACN01000001.1"/>
</dbReference>
<evidence type="ECO:0000256" key="1">
    <source>
        <dbReference type="SAM" id="SignalP"/>
    </source>
</evidence>
<reference evidence="3 4" key="1">
    <citation type="submission" date="2019-01" db="EMBL/GenBank/DDBJ databases">
        <authorList>
            <person name="Chen W.-M."/>
        </authorList>
    </citation>
    <scope>NUCLEOTIDE SEQUENCE [LARGE SCALE GENOMIC DNA]</scope>
    <source>
        <strain evidence="3 4">CCP-7</strain>
    </source>
</reference>
<protein>
    <submittedName>
        <fullName evidence="3">Amidohydrolase</fullName>
    </submittedName>
</protein>
<dbReference type="SUPFAM" id="SSF51338">
    <property type="entry name" value="Composite domain of metallo-dependent hydrolases"/>
    <property type="match status" value="1"/>
</dbReference>
<name>A0A437MB75_9SPHN</name>
<feature type="signal peptide" evidence="1">
    <location>
        <begin position="1"/>
        <end position="22"/>
    </location>
</feature>
<dbReference type="InterPro" id="IPR032466">
    <property type="entry name" value="Metal_Hydrolase"/>
</dbReference>
<dbReference type="InterPro" id="IPR033932">
    <property type="entry name" value="YtcJ-like"/>
</dbReference>
<dbReference type="GO" id="GO:0016810">
    <property type="term" value="F:hydrolase activity, acting on carbon-nitrogen (but not peptide) bonds"/>
    <property type="evidence" value="ECO:0007669"/>
    <property type="project" value="InterPro"/>
</dbReference>
<sequence>MKRGLRTALLGAIALLTTPAFADGVIDNANGYTLNDRGDLIRFDGLLIDDKGRVSKLLQKGDRRPEKLDFRLDAQGRTIIPGLIDAHGHVMELGQVALSLDLSNTNSLAEAQAALAKYAADRPTPPWIGGGGWNQERWGLGRFPTAADVDAITPGRPVVLARVDGHALLANSAAMAAAGISAKTKDPAGGRIERDAKGNPTGVFVDAAQKLITDVVPAPLPRDRDAMLAKAQDILLGYGITSTADMGSTIEDWQVMRRAGDAGRLRVRITSYAHGVDTMLAVAGTGPTPWLYDDHLRMIGVKLYADGALGSRGAWLKAPYADAPNNRGIQFLDDAKLKNLGSRAAMDGFQVAIHAIGDAANEQALDAIDELANTYKGDRRWRIEHAQIVDPIDIPRFGKNGTIASMQPVHQTSDRIMAEARLGPARLAGAYAWKAMIDAGSPLAFGSDYPVESPNPFPALAAAISRTGPDGQPVGGWHPEQAITLTQAFRAFTADAAHAAFAEGKVGTLTPGHLADFLILDRDIFEAGAPAIRQAKPLETWIGGKRVWVAK</sequence>
<proteinExistence type="predicted"/>
<dbReference type="InterPro" id="IPR013108">
    <property type="entry name" value="Amidohydro_3"/>
</dbReference>
<keyword evidence="3" id="KW-0378">Hydrolase</keyword>
<comment type="caution">
    <text evidence="3">The sequence shown here is derived from an EMBL/GenBank/DDBJ whole genome shotgun (WGS) entry which is preliminary data.</text>
</comment>
<evidence type="ECO:0000313" key="4">
    <source>
        <dbReference type="Proteomes" id="UP000282971"/>
    </source>
</evidence>
<dbReference type="OrthoDB" id="9811399at2"/>
<gene>
    <name evidence="3" type="ORF">EOD43_14130</name>
</gene>
<dbReference type="Proteomes" id="UP000282971">
    <property type="component" value="Unassembled WGS sequence"/>
</dbReference>